<organism evidence="1 2">
    <name type="scientific">Takifugu flavidus</name>
    <name type="common">sansaifugu</name>
    <dbReference type="NCBI Taxonomy" id="433684"/>
    <lineage>
        <taxon>Eukaryota</taxon>
        <taxon>Metazoa</taxon>
        <taxon>Chordata</taxon>
        <taxon>Craniata</taxon>
        <taxon>Vertebrata</taxon>
        <taxon>Euteleostomi</taxon>
        <taxon>Actinopterygii</taxon>
        <taxon>Neopterygii</taxon>
        <taxon>Teleostei</taxon>
        <taxon>Neoteleostei</taxon>
        <taxon>Acanthomorphata</taxon>
        <taxon>Eupercaria</taxon>
        <taxon>Tetraodontiformes</taxon>
        <taxon>Tetradontoidea</taxon>
        <taxon>Tetraodontidae</taxon>
        <taxon>Takifugu</taxon>
    </lineage>
</organism>
<dbReference type="Proteomes" id="UP000324091">
    <property type="component" value="Chromosome 10"/>
</dbReference>
<sequence>MSIHVDQQQFPLRTWFILTSRSNGLQMLHRPPVTNVPTRQLPRTSHTPRFWFCSSNPTLINLFQNKEYPLVTGLITWSVLMCSCGPKKLRQQCDLDN</sequence>
<gene>
    <name evidence="1" type="ORF">D4764_10G0000150</name>
</gene>
<reference evidence="1 2" key="1">
    <citation type="submission" date="2019-04" db="EMBL/GenBank/DDBJ databases">
        <title>Chromosome genome assembly for Takifugu flavidus.</title>
        <authorList>
            <person name="Xiao S."/>
        </authorList>
    </citation>
    <scope>NUCLEOTIDE SEQUENCE [LARGE SCALE GENOMIC DNA]</scope>
    <source>
        <strain evidence="1">HTHZ2018</strain>
        <tissue evidence="1">Muscle</tissue>
    </source>
</reference>
<comment type="caution">
    <text evidence="1">The sequence shown here is derived from an EMBL/GenBank/DDBJ whole genome shotgun (WGS) entry which is preliminary data.</text>
</comment>
<dbReference type="AlphaFoldDB" id="A0A5C6PI03"/>
<accession>A0A5C6PI03</accession>
<name>A0A5C6PI03_9TELE</name>
<dbReference type="EMBL" id="RHFK02000002">
    <property type="protein sequence ID" value="TWW78985.1"/>
    <property type="molecule type" value="Genomic_DNA"/>
</dbReference>
<keyword evidence="2" id="KW-1185">Reference proteome</keyword>
<proteinExistence type="predicted"/>
<protein>
    <submittedName>
        <fullName evidence="1">Uncharacterized protein</fullName>
    </submittedName>
</protein>
<evidence type="ECO:0000313" key="2">
    <source>
        <dbReference type="Proteomes" id="UP000324091"/>
    </source>
</evidence>
<evidence type="ECO:0000313" key="1">
    <source>
        <dbReference type="EMBL" id="TWW78985.1"/>
    </source>
</evidence>